<dbReference type="SUPFAM" id="SSF103473">
    <property type="entry name" value="MFS general substrate transporter"/>
    <property type="match status" value="1"/>
</dbReference>
<keyword evidence="11" id="KW-1185">Reference proteome</keyword>
<reference evidence="8 11" key="2">
    <citation type="journal article" date="2018" name="Int. J. Syst. Evol. Microbiol.">
        <title>Pseudooceanicola lipolyticus sp. nov., a marine alphaproteobacterium, reclassification of Oceanicola flagellatus as Pseudooceanicola flagellatus comb. nov. and emended description of the genus Pseudooceanicola.</title>
        <authorList>
            <person name="Huang M.-M."/>
            <person name="Guo L.-L."/>
            <person name="Wu Y.-H."/>
            <person name="Lai Q.-L."/>
            <person name="Shao Z.-Z."/>
            <person name="Wang C.-S."/>
            <person name="Wu M."/>
            <person name="Xu X.-W."/>
        </authorList>
    </citation>
    <scope>NUCLEOTIDE SEQUENCE [LARGE SCALE GENOMIC DNA]</scope>
    <source>
        <strain evidence="8 11">Ar-45</strain>
    </source>
</reference>
<feature type="transmembrane region" description="Helical" evidence="7">
    <location>
        <begin position="268"/>
        <end position="287"/>
    </location>
</feature>
<dbReference type="OrthoDB" id="145388at2"/>
<dbReference type="InterPro" id="IPR010290">
    <property type="entry name" value="TM_effector"/>
</dbReference>
<evidence type="ECO:0000313" key="8">
    <source>
        <dbReference type="EMBL" id="PJE25892.1"/>
    </source>
</evidence>
<evidence type="ECO:0000256" key="3">
    <source>
        <dbReference type="ARBA" id="ARBA00022475"/>
    </source>
</evidence>
<protein>
    <submittedName>
        <fullName evidence="8">MFS transporter</fullName>
    </submittedName>
    <submittedName>
        <fullName evidence="9">Transmembrane secretion effector</fullName>
    </submittedName>
</protein>
<organism evidence="9 10">
    <name type="scientific">Pseudooceanicola antarcticus</name>
    <dbReference type="NCBI Taxonomy" id="1247613"/>
    <lineage>
        <taxon>Bacteria</taxon>
        <taxon>Pseudomonadati</taxon>
        <taxon>Pseudomonadota</taxon>
        <taxon>Alphaproteobacteria</taxon>
        <taxon>Rhodobacterales</taxon>
        <taxon>Paracoccaceae</taxon>
        <taxon>Pseudooceanicola</taxon>
    </lineage>
</organism>
<feature type="transmembrane region" description="Helical" evidence="7">
    <location>
        <begin position="77"/>
        <end position="99"/>
    </location>
</feature>
<dbReference type="EMBL" id="PGTD01000023">
    <property type="protein sequence ID" value="PJE25892.1"/>
    <property type="molecule type" value="Genomic_DNA"/>
</dbReference>
<feature type="transmembrane region" description="Helical" evidence="7">
    <location>
        <begin position="392"/>
        <end position="412"/>
    </location>
</feature>
<accession>A0A285IWY1</accession>
<keyword evidence="2" id="KW-0813">Transport</keyword>
<evidence type="ECO:0000313" key="9">
    <source>
        <dbReference type="EMBL" id="SNY52458.1"/>
    </source>
</evidence>
<keyword evidence="5 7" id="KW-1133">Transmembrane helix</keyword>
<keyword evidence="4 7" id="KW-0812">Transmembrane</keyword>
<evidence type="ECO:0000256" key="4">
    <source>
        <dbReference type="ARBA" id="ARBA00022692"/>
    </source>
</evidence>
<evidence type="ECO:0000256" key="5">
    <source>
        <dbReference type="ARBA" id="ARBA00022989"/>
    </source>
</evidence>
<evidence type="ECO:0000256" key="1">
    <source>
        <dbReference type="ARBA" id="ARBA00004651"/>
    </source>
</evidence>
<dbReference type="AlphaFoldDB" id="A0A285IWY1"/>
<dbReference type="EMBL" id="OBEA01000004">
    <property type="protein sequence ID" value="SNY52458.1"/>
    <property type="molecule type" value="Genomic_DNA"/>
</dbReference>
<dbReference type="PANTHER" id="PTHR23513:SF6">
    <property type="entry name" value="MAJOR FACILITATOR SUPERFAMILY ASSOCIATED DOMAIN-CONTAINING PROTEIN"/>
    <property type="match status" value="1"/>
</dbReference>
<dbReference type="PANTHER" id="PTHR23513">
    <property type="entry name" value="INTEGRAL MEMBRANE EFFLUX PROTEIN-RELATED"/>
    <property type="match status" value="1"/>
</dbReference>
<dbReference type="CDD" id="cd06173">
    <property type="entry name" value="MFS_MefA_like"/>
    <property type="match status" value="1"/>
</dbReference>
<dbReference type="InterPro" id="IPR036259">
    <property type="entry name" value="MFS_trans_sf"/>
</dbReference>
<dbReference type="Gene3D" id="1.20.1250.20">
    <property type="entry name" value="MFS general substrate transporter like domains"/>
    <property type="match status" value="1"/>
</dbReference>
<dbReference type="RefSeq" id="WP_097146053.1">
    <property type="nucleotide sequence ID" value="NZ_OBEA01000004.1"/>
</dbReference>
<sequence length="424" mass="45278">MTALSPHDRRPFRRFLLAAGFTNLGDGIATLAWTWLATHLTRDPFLIALMPVALRLPWFLFAIPAGLVTDRVQRKRLLLAMDLIRGLAFGMAAACIWQALPLEPPQAEGVSDPLLFTALALCAAVIGIAEVFRDTAAQTVLPSIVDHDRLEAANARFWTVELVGNTLLGPALGAFLIGLALPLPFVVNAAAYLVAALILARITIPRRGERPARASIRQELGEGLRFLVNQPTLRLLAVFTGGFNLLHQMIVVGLVLHAQENLHLGAEAFGLVLSAGAFGGIVAGFVASPIIRWLGGARVAQCASLACGFAFGLLLLVESGLGLSVALMLFSFFGLLWDTVSVSFRQRAVPDALLGRVNSLYRLCSWGMMPVGLALSGLSVELASQLVPRETALLAPFLIATIGVFVLTLAGWRGIGRGFPGRTA</sequence>
<comment type="subcellular location">
    <subcellularLocation>
        <location evidence="1">Cell membrane</location>
        <topology evidence="1">Multi-pass membrane protein</topology>
    </subcellularLocation>
</comment>
<feature type="transmembrane region" description="Helical" evidence="7">
    <location>
        <begin position="45"/>
        <end position="65"/>
    </location>
</feature>
<reference evidence="9 10" key="1">
    <citation type="submission" date="2017-09" db="EMBL/GenBank/DDBJ databases">
        <authorList>
            <person name="Ehlers B."/>
            <person name="Leendertz F.H."/>
        </authorList>
    </citation>
    <scope>NUCLEOTIDE SEQUENCE [LARGE SCALE GENOMIC DNA]</scope>
    <source>
        <strain evidence="9 10">CGMCC 1.12662</strain>
    </source>
</reference>
<evidence type="ECO:0000256" key="7">
    <source>
        <dbReference type="SAM" id="Phobius"/>
    </source>
</evidence>
<keyword evidence="3" id="KW-1003">Cell membrane</keyword>
<dbReference type="Pfam" id="PF05977">
    <property type="entry name" value="MFS_3"/>
    <property type="match status" value="1"/>
</dbReference>
<name>A0A285IWY1_9RHOB</name>
<feature type="transmembrane region" description="Helical" evidence="7">
    <location>
        <begin position="157"/>
        <end position="179"/>
    </location>
</feature>
<evidence type="ECO:0000256" key="2">
    <source>
        <dbReference type="ARBA" id="ARBA00022448"/>
    </source>
</evidence>
<evidence type="ECO:0000313" key="10">
    <source>
        <dbReference type="Proteomes" id="UP000231655"/>
    </source>
</evidence>
<gene>
    <name evidence="8" type="ORF">CVM39_19520</name>
    <name evidence="9" type="ORF">SAMN06297129_2311</name>
</gene>
<feature type="transmembrane region" description="Helical" evidence="7">
    <location>
        <begin position="185"/>
        <end position="204"/>
    </location>
</feature>
<keyword evidence="6 7" id="KW-0472">Membrane</keyword>
<dbReference type="Proteomes" id="UP000231655">
    <property type="component" value="Unassembled WGS sequence"/>
</dbReference>
<evidence type="ECO:0000313" key="11">
    <source>
        <dbReference type="Proteomes" id="UP000231702"/>
    </source>
</evidence>
<feature type="transmembrane region" description="Helical" evidence="7">
    <location>
        <begin position="114"/>
        <end position="132"/>
    </location>
</feature>
<dbReference type="Proteomes" id="UP000231702">
    <property type="component" value="Unassembled WGS sequence"/>
</dbReference>
<dbReference type="GO" id="GO:0005886">
    <property type="term" value="C:plasma membrane"/>
    <property type="evidence" value="ECO:0007669"/>
    <property type="project" value="UniProtKB-SubCell"/>
</dbReference>
<feature type="transmembrane region" description="Helical" evidence="7">
    <location>
        <begin position="12"/>
        <end position="33"/>
    </location>
</feature>
<feature type="transmembrane region" description="Helical" evidence="7">
    <location>
        <begin position="235"/>
        <end position="256"/>
    </location>
</feature>
<proteinExistence type="predicted"/>
<evidence type="ECO:0000256" key="6">
    <source>
        <dbReference type="ARBA" id="ARBA00023136"/>
    </source>
</evidence>